<protein>
    <submittedName>
        <fullName evidence="1">Uncharacterized protein</fullName>
    </submittedName>
</protein>
<evidence type="ECO:0000313" key="2">
    <source>
        <dbReference type="Proteomes" id="UP000236738"/>
    </source>
</evidence>
<proteinExistence type="predicted"/>
<dbReference type="OrthoDB" id="1149028at2"/>
<dbReference type="RefSeq" id="WP_103912193.1">
    <property type="nucleotide sequence ID" value="NZ_FNUS01000001.1"/>
</dbReference>
<dbReference type="AlphaFoldDB" id="A0A1H5SFV0"/>
<dbReference type="Proteomes" id="UP000236738">
    <property type="component" value="Unassembled WGS sequence"/>
</dbReference>
<dbReference type="EMBL" id="FNUS01000001">
    <property type="protein sequence ID" value="SEF49290.1"/>
    <property type="molecule type" value="Genomic_DNA"/>
</dbReference>
<keyword evidence="2" id="KW-1185">Reference proteome</keyword>
<reference evidence="2" key="1">
    <citation type="submission" date="2016-10" db="EMBL/GenBank/DDBJ databases">
        <authorList>
            <person name="Varghese N."/>
            <person name="Submissions S."/>
        </authorList>
    </citation>
    <scope>NUCLEOTIDE SEQUENCE [LARGE SCALE GENOMIC DNA]</scope>
    <source>
        <strain evidence="2">DSM 21580</strain>
    </source>
</reference>
<sequence length="266" mass="30471">MNRKKFLKQASSGVLAAALLPMLSFKKSKGTSLDKFSTDDFYKVGEFTQAKFIFEVDSELFNPNISSRDWVFVSLTLTNPPDSTYEFISKTSKNKGGKKMLVIDCKFSTDQASHDPDDIIINRFGRNFTLEILEKKYATIKTIYGKKYRFSYTETVEDNPMGCFLTSACVSHKGLPDDCDELTKLRNLRETVMNPNPEYSKLINEYKIIAPKMLLNINKSSNKDEIFNVIYDQLVTPSIALIDSGKNKEAIEHYRDFVEEMKTLYL</sequence>
<organism evidence="1 2">
    <name type="scientific">Halpernia humi</name>
    <dbReference type="NCBI Taxonomy" id="493375"/>
    <lineage>
        <taxon>Bacteria</taxon>
        <taxon>Pseudomonadati</taxon>
        <taxon>Bacteroidota</taxon>
        <taxon>Flavobacteriia</taxon>
        <taxon>Flavobacteriales</taxon>
        <taxon>Weeksellaceae</taxon>
        <taxon>Chryseobacterium group</taxon>
        <taxon>Halpernia</taxon>
    </lineage>
</organism>
<gene>
    <name evidence="1" type="ORF">SAMN05421847_0128</name>
</gene>
<evidence type="ECO:0000313" key="1">
    <source>
        <dbReference type="EMBL" id="SEF49290.1"/>
    </source>
</evidence>
<name>A0A1H5SFV0_9FLAO</name>
<accession>A0A1H5SFV0</accession>